<dbReference type="Gene3D" id="3.40.50.300">
    <property type="entry name" value="P-loop containing nucleotide triphosphate hydrolases"/>
    <property type="match status" value="1"/>
</dbReference>
<organism evidence="1">
    <name type="scientific">marine sediment metagenome</name>
    <dbReference type="NCBI Taxonomy" id="412755"/>
    <lineage>
        <taxon>unclassified sequences</taxon>
        <taxon>metagenomes</taxon>
        <taxon>ecological metagenomes</taxon>
    </lineage>
</organism>
<dbReference type="EMBL" id="LAZR01055279">
    <property type="protein sequence ID" value="KKK76727.1"/>
    <property type="molecule type" value="Genomic_DNA"/>
</dbReference>
<gene>
    <name evidence="1" type="ORF">LCGC14_2860740</name>
</gene>
<evidence type="ECO:0008006" key="2">
    <source>
        <dbReference type="Google" id="ProtNLM"/>
    </source>
</evidence>
<comment type="caution">
    <text evidence="1">The sequence shown here is derived from an EMBL/GenBank/DDBJ whole genome shotgun (WGS) entry which is preliminary data.</text>
</comment>
<proteinExistence type="predicted"/>
<sequence length="284" mass="33724">FIPNFRMFCEDLYNKITGKKAKFKETNPILEFRDEMHKTFKFNKSSYVEPELRDVTEVYKEEEKSEKKLPLISYRIFKFILFDPINRGSLNVVTAPPHSGKTIFLFSLKHDILHQEPLASYIPFFIDAEKLKDDSRDLFHQFYDYLLPDTRDRYLENFEMFIKSGKAVILLDGLSKNTNPEGLLEKLHNFVLSNNARIIITCRPVIHDLIRKSPDIKEKAHLYRLDSFKSSSLYEWVVLNKNNYEQTRQHQARTIYLILKEKVKQKEEKGERVVLPSLMQEFSM</sequence>
<reference evidence="1" key="1">
    <citation type="journal article" date="2015" name="Nature">
        <title>Complex archaea that bridge the gap between prokaryotes and eukaryotes.</title>
        <authorList>
            <person name="Spang A."/>
            <person name="Saw J.H."/>
            <person name="Jorgensen S.L."/>
            <person name="Zaremba-Niedzwiedzka K."/>
            <person name="Martijn J."/>
            <person name="Lind A.E."/>
            <person name="van Eijk R."/>
            <person name="Schleper C."/>
            <person name="Guy L."/>
            <person name="Ettema T.J."/>
        </authorList>
    </citation>
    <scope>NUCLEOTIDE SEQUENCE</scope>
</reference>
<dbReference type="AlphaFoldDB" id="A0A0F8Y5K8"/>
<protein>
    <recommendedName>
        <fullName evidence="2">NACHT domain-containing protein</fullName>
    </recommendedName>
</protein>
<accession>A0A0F8Y5K8</accession>
<name>A0A0F8Y5K8_9ZZZZ</name>
<dbReference type="SUPFAM" id="SSF52540">
    <property type="entry name" value="P-loop containing nucleoside triphosphate hydrolases"/>
    <property type="match status" value="1"/>
</dbReference>
<feature type="non-terminal residue" evidence="1">
    <location>
        <position position="1"/>
    </location>
</feature>
<dbReference type="InterPro" id="IPR027417">
    <property type="entry name" value="P-loop_NTPase"/>
</dbReference>
<evidence type="ECO:0000313" key="1">
    <source>
        <dbReference type="EMBL" id="KKK76727.1"/>
    </source>
</evidence>